<gene>
    <name evidence="2" type="ORF">CAXC1_10021</name>
</gene>
<reference evidence="2 3" key="1">
    <citation type="submission" date="2024-01" db="EMBL/GenBank/DDBJ databases">
        <authorList>
            <person name="Kunselman E."/>
        </authorList>
    </citation>
    <scope>NUCLEOTIDE SEQUENCE [LARGE SCALE GENOMIC DNA]</scope>
    <source>
        <strain evidence="2">2 abalone samples</strain>
    </source>
</reference>
<feature type="domain" description="Putative DNA-binding" evidence="1">
    <location>
        <begin position="3"/>
        <end position="92"/>
    </location>
</feature>
<evidence type="ECO:0000313" key="3">
    <source>
        <dbReference type="Proteomes" id="UP001314181"/>
    </source>
</evidence>
<name>A0ABP0EVL7_9RICK</name>
<dbReference type="InterPro" id="IPR044922">
    <property type="entry name" value="DUF2063_N_sf"/>
</dbReference>
<dbReference type="Proteomes" id="UP001314181">
    <property type="component" value="Unassembled WGS sequence"/>
</dbReference>
<evidence type="ECO:0000313" key="2">
    <source>
        <dbReference type="EMBL" id="CAK8162614.1"/>
    </source>
</evidence>
<dbReference type="Pfam" id="PF09836">
    <property type="entry name" value="DUF2063"/>
    <property type="match status" value="1"/>
</dbReference>
<keyword evidence="2" id="KW-0238">DNA-binding</keyword>
<dbReference type="GO" id="GO:0003677">
    <property type="term" value="F:DNA binding"/>
    <property type="evidence" value="ECO:0007669"/>
    <property type="project" value="UniProtKB-KW"/>
</dbReference>
<comment type="caution">
    <text evidence="2">The sequence shown here is derived from an EMBL/GenBank/DDBJ whole genome shotgun (WGS) entry which is preliminary data.</text>
</comment>
<keyword evidence="3" id="KW-1185">Reference proteome</keyword>
<evidence type="ECO:0000259" key="1">
    <source>
        <dbReference type="Pfam" id="PF09836"/>
    </source>
</evidence>
<sequence>MILQDIFQDYMVNGNAANLLRFVADNIGEECLKVYRNNIFEVLRSSLEVVFPKIWLFLGTDCANSVAYAFIKKNLPTNACLEEWGGNFPSFLKCFKPLQHIQYLSDIASLEWLMQCSYIAKDQDDIKLDYFLTLSYKNPLKLSFQMMDSMFLYRSSHPISKLWELSITSDIENLNIGSEECFALVFRVDGKVWVHWLDYAMWRFLDALNCGNSIDACCDFISDFNDFNLIKVLEFIFNNKLLAKINYITD</sequence>
<protein>
    <submittedName>
        <fullName evidence="2">DNA-binding domain-containing protein</fullName>
    </submittedName>
</protein>
<organism evidence="2 3">
    <name type="scientific">Candidatus Xenohaliotis californiensis</name>
    <dbReference type="NCBI Taxonomy" id="84677"/>
    <lineage>
        <taxon>Bacteria</taxon>
        <taxon>Pseudomonadati</taxon>
        <taxon>Pseudomonadota</taxon>
        <taxon>Alphaproteobacteria</taxon>
        <taxon>Rickettsiales</taxon>
        <taxon>Anaplasmataceae</taxon>
        <taxon>Candidatus Xenohaliotis</taxon>
    </lineage>
</organism>
<dbReference type="InterPro" id="IPR018640">
    <property type="entry name" value="DUF2063"/>
</dbReference>
<dbReference type="Gene3D" id="1.10.150.690">
    <property type="entry name" value="DUF2063"/>
    <property type="match status" value="1"/>
</dbReference>
<dbReference type="EMBL" id="CAWVOK010000011">
    <property type="protein sequence ID" value="CAK8162614.1"/>
    <property type="molecule type" value="Genomic_DNA"/>
</dbReference>
<proteinExistence type="predicted"/>
<accession>A0ABP0EVL7</accession>